<reference evidence="1 2" key="1">
    <citation type="submission" date="2021-03" db="EMBL/GenBank/DDBJ databases">
        <title>Novel species identification of genus Shewanella.</title>
        <authorList>
            <person name="Liu G."/>
            <person name="Zhang Q."/>
        </authorList>
    </citation>
    <scope>NUCLEOTIDE SEQUENCE [LARGE SCALE GENOMIC DNA]</scope>
    <source>
        <strain evidence="1 2">FJAT-51800</strain>
    </source>
</reference>
<evidence type="ECO:0000313" key="1">
    <source>
        <dbReference type="EMBL" id="QSX34994.1"/>
    </source>
</evidence>
<proteinExistence type="predicted"/>
<dbReference type="EMBL" id="CP071503">
    <property type="protein sequence ID" value="QSX34994.1"/>
    <property type="molecule type" value="Genomic_DNA"/>
</dbReference>
<evidence type="ECO:0000313" key="2">
    <source>
        <dbReference type="Proteomes" id="UP000662770"/>
    </source>
</evidence>
<organism evidence="1 2">
    <name type="scientific">Shewanella avicenniae</name>
    <dbReference type="NCBI Taxonomy" id="2814294"/>
    <lineage>
        <taxon>Bacteria</taxon>
        <taxon>Pseudomonadati</taxon>
        <taxon>Pseudomonadota</taxon>
        <taxon>Gammaproteobacteria</taxon>
        <taxon>Alteromonadales</taxon>
        <taxon>Shewanellaceae</taxon>
        <taxon>Shewanella</taxon>
    </lineage>
</organism>
<dbReference type="Proteomes" id="UP000662770">
    <property type="component" value="Chromosome"/>
</dbReference>
<sequence length="83" mass="9623">MTAKFTLEQSLREHTTAERIIWCAANEHCDYVVMKDDEEVHFTHFSEPGRLKLLRAAAPINSAEELQAFAEHDYETRVLPLYS</sequence>
<dbReference type="RefSeq" id="WP_207356191.1">
    <property type="nucleotide sequence ID" value="NZ_CP071503.1"/>
</dbReference>
<protein>
    <submittedName>
        <fullName evidence="1">Uncharacterized protein</fullName>
    </submittedName>
</protein>
<accession>A0ABX7QU29</accession>
<keyword evidence="2" id="KW-1185">Reference proteome</keyword>
<gene>
    <name evidence="1" type="ORF">JYB87_07190</name>
</gene>
<name>A0ABX7QU29_9GAMM</name>